<dbReference type="Proteomes" id="UP000663862">
    <property type="component" value="Unassembled WGS sequence"/>
</dbReference>
<name>A0A820N8P1_9BILA</name>
<evidence type="ECO:0000313" key="2">
    <source>
        <dbReference type="EMBL" id="CAF4384983.1"/>
    </source>
</evidence>
<evidence type="ECO:0000313" key="1">
    <source>
        <dbReference type="EMBL" id="CAF3471181.1"/>
    </source>
</evidence>
<dbReference type="AlphaFoldDB" id="A0A820N8P1"/>
<reference evidence="2" key="1">
    <citation type="submission" date="2021-02" db="EMBL/GenBank/DDBJ databases">
        <authorList>
            <person name="Nowell W R."/>
        </authorList>
    </citation>
    <scope>NUCLEOTIDE SEQUENCE</scope>
</reference>
<dbReference type="Proteomes" id="UP000663869">
    <property type="component" value="Unassembled WGS sequence"/>
</dbReference>
<proteinExistence type="predicted"/>
<organism evidence="2 3">
    <name type="scientific">Rotaria socialis</name>
    <dbReference type="NCBI Taxonomy" id="392032"/>
    <lineage>
        <taxon>Eukaryota</taxon>
        <taxon>Metazoa</taxon>
        <taxon>Spiralia</taxon>
        <taxon>Gnathifera</taxon>
        <taxon>Rotifera</taxon>
        <taxon>Eurotatoria</taxon>
        <taxon>Bdelloidea</taxon>
        <taxon>Philodinida</taxon>
        <taxon>Philodinidae</taxon>
        <taxon>Rotaria</taxon>
    </lineage>
</organism>
<gene>
    <name evidence="1" type="ORF">FME351_LOCUS14841</name>
    <name evidence="2" type="ORF">TSG867_LOCUS11853</name>
</gene>
<accession>A0A820N8P1</accession>
<evidence type="ECO:0000313" key="3">
    <source>
        <dbReference type="Proteomes" id="UP000663862"/>
    </source>
</evidence>
<comment type="caution">
    <text evidence="2">The sequence shown here is derived from an EMBL/GenBank/DDBJ whole genome shotgun (WGS) entry which is preliminary data.</text>
</comment>
<dbReference type="EMBL" id="CAJNYU010001819">
    <property type="protein sequence ID" value="CAF3471181.1"/>
    <property type="molecule type" value="Genomic_DNA"/>
</dbReference>
<protein>
    <submittedName>
        <fullName evidence="2">Uncharacterized protein</fullName>
    </submittedName>
</protein>
<dbReference type="EMBL" id="CAJOBQ010000582">
    <property type="protein sequence ID" value="CAF4384983.1"/>
    <property type="molecule type" value="Genomic_DNA"/>
</dbReference>
<sequence>MYTFQTFDEKENYIIKNIQINNCSKRRRVLCKADPFIVQSEHRCFRKPLTLGLPAIISNYLTHELCLSVCKKLELNAPVININKCYCFHVDHFWIYDFVRANTKNGKKNCANPCPVRISNHSIQRCSQTSRDLDRNCIVLRYQETSIHNETKYERCFSASNKCSAQFAVPVCVDLQMQFNSTVIPLAQDEGSLIISINLSTDYSCGDDIVSFYR</sequence>